<organism evidence="1 2">
    <name type="scientific">Vanilla planifolia</name>
    <name type="common">Vanilla</name>
    <dbReference type="NCBI Taxonomy" id="51239"/>
    <lineage>
        <taxon>Eukaryota</taxon>
        <taxon>Viridiplantae</taxon>
        <taxon>Streptophyta</taxon>
        <taxon>Embryophyta</taxon>
        <taxon>Tracheophyta</taxon>
        <taxon>Spermatophyta</taxon>
        <taxon>Magnoliopsida</taxon>
        <taxon>Liliopsida</taxon>
        <taxon>Asparagales</taxon>
        <taxon>Orchidaceae</taxon>
        <taxon>Vanilloideae</taxon>
        <taxon>Vanilleae</taxon>
        <taxon>Vanilla</taxon>
    </lineage>
</organism>
<sequence>MRKEFRGKRDVRGAVWRLRTSHIASGIVKKVTELWRSKFHNVNSSVGLIYINEFATLEELLYWMKEHVRKVDELNKVKVAAAAMFHLWINRNMHMHEGKGLNVKALHEIYMLLLLTTLQVLAPISRPLGVFSAFRGCL</sequence>
<comment type="caution">
    <text evidence="1">The sequence shown here is derived from an EMBL/GenBank/DDBJ whole genome shotgun (WGS) entry which is preliminary data.</text>
</comment>
<gene>
    <name evidence="1" type="ORF">HPP92_009266</name>
</gene>
<name>A0A835RFW4_VANPL</name>
<evidence type="ECO:0000313" key="1">
    <source>
        <dbReference type="EMBL" id="KAG0485187.1"/>
    </source>
</evidence>
<accession>A0A835RFW4</accession>
<evidence type="ECO:0000313" key="2">
    <source>
        <dbReference type="Proteomes" id="UP000636800"/>
    </source>
</evidence>
<dbReference type="AlphaFoldDB" id="A0A835RFW4"/>
<dbReference type="EMBL" id="JADCNL010000004">
    <property type="protein sequence ID" value="KAG0485187.1"/>
    <property type="molecule type" value="Genomic_DNA"/>
</dbReference>
<keyword evidence="2" id="KW-1185">Reference proteome</keyword>
<proteinExistence type="predicted"/>
<dbReference type="Proteomes" id="UP000636800">
    <property type="component" value="Unassembled WGS sequence"/>
</dbReference>
<protein>
    <submittedName>
        <fullName evidence="1">Uncharacterized protein</fullName>
    </submittedName>
</protein>
<reference evidence="1 2" key="1">
    <citation type="journal article" date="2020" name="Nat. Food">
        <title>A phased Vanilla planifolia genome enables genetic improvement of flavour and production.</title>
        <authorList>
            <person name="Hasing T."/>
            <person name="Tang H."/>
            <person name="Brym M."/>
            <person name="Khazi F."/>
            <person name="Huang T."/>
            <person name="Chambers A.H."/>
        </authorList>
    </citation>
    <scope>NUCLEOTIDE SEQUENCE [LARGE SCALE GENOMIC DNA]</scope>
    <source>
        <tissue evidence="1">Leaf</tissue>
    </source>
</reference>